<evidence type="ECO:0000313" key="3">
    <source>
        <dbReference type="EMBL" id="RVU26559.1"/>
    </source>
</evidence>
<dbReference type="InterPro" id="IPR039329">
    <property type="entry name" value="SIAE"/>
</dbReference>
<dbReference type="PANTHER" id="PTHR22901:SF0">
    <property type="entry name" value="SIALATE O-ACETYLESTERASE"/>
    <property type="match status" value="1"/>
</dbReference>
<accession>A0A437PWD3</accession>
<keyword evidence="1" id="KW-0378">Hydrolase</keyword>
<dbReference type="GO" id="GO:0001681">
    <property type="term" value="F:sialate O-acetylesterase activity"/>
    <property type="evidence" value="ECO:0007669"/>
    <property type="project" value="InterPro"/>
</dbReference>
<feature type="domain" description="Sialate O-acetylesterase" evidence="2">
    <location>
        <begin position="402"/>
        <end position="502"/>
    </location>
</feature>
<dbReference type="Proteomes" id="UP000282832">
    <property type="component" value="Unassembled WGS sequence"/>
</dbReference>
<dbReference type="EMBL" id="SACY01000001">
    <property type="protein sequence ID" value="RVU26559.1"/>
    <property type="molecule type" value="Genomic_DNA"/>
</dbReference>
<comment type="caution">
    <text evidence="3">The sequence shown here is derived from an EMBL/GenBank/DDBJ whole genome shotgun (WGS) entry which is preliminary data.</text>
</comment>
<dbReference type="RefSeq" id="WP_127802111.1">
    <property type="nucleotide sequence ID" value="NZ_SACY01000001.1"/>
</dbReference>
<name>A0A437PWD3_9BACT</name>
<gene>
    <name evidence="3" type="ORF">EOJ36_00780</name>
</gene>
<dbReference type="PANTHER" id="PTHR22901">
    <property type="entry name" value="SIALATE O-ACETYLESTERASE"/>
    <property type="match status" value="1"/>
</dbReference>
<dbReference type="Pfam" id="PF03629">
    <property type="entry name" value="SASA"/>
    <property type="match status" value="2"/>
</dbReference>
<dbReference type="SUPFAM" id="SSF52266">
    <property type="entry name" value="SGNH hydrolase"/>
    <property type="match status" value="1"/>
</dbReference>
<evidence type="ECO:0000259" key="2">
    <source>
        <dbReference type="Pfam" id="PF03629"/>
    </source>
</evidence>
<dbReference type="InterPro" id="IPR005181">
    <property type="entry name" value="SASA"/>
</dbReference>
<proteinExistence type="predicted"/>
<dbReference type="InterPro" id="IPR008979">
    <property type="entry name" value="Galactose-bd-like_sf"/>
</dbReference>
<dbReference type="GO" id="GO:0005975">
    <property type="term" value="P:carbohydrate metabolic process"/>
    <property type="evidence" value="ECO:0007669"/>
    <property type="project" value="TreeGrafter"/>
</dbReference>
<sequence length="630" mass="71498">MKKIILGMLLCIPFLTFSQIKLPKLISDGLILQRDQAIPIWGWASPFEKIEIKFGNQKVQTQADSEGNWKVLMSKQKAGGPFVIQIKGKNTLEVKDVYLGDVFLCSGQSNMQLWMGRLKYKYPEEVKSANFPLIRQFRVPNEYYFKGPKTDFTDGTWNSVNPKTIQDFSGVAYFFAKELYQKYQVPIGIINSSLGGSPIEAWLSESALKSFPEAFQELQKFKDDALIKSIESTNQLQNKVWYQYTQIFDSGKNTSDSDWKTIQLPGVIPSNNPYGVYWLRKKIQVPANMVGKEALLELGRVADADSVFVNEQFVGTTSYQYPPRRYPLPKNLLKVGENSISVRLISNGTIPEFIMDKRYELTTSTDTVSLAGEWKFTQTVKANAIPDQVSVRLKPGGLFQAMIAPLQHLKLKGVLWYQGESNVNNAPKYGELLKTLVLDWRNTFQNNQLPFIVAQVPNYLATRLEPLESNWAVLRQQQLSVLELPLTGITNNIDLGDWNDIHPENKLDVAKRFAKGAYHLMYNEAILDASGPICTKAEDKGKYILLTFSNVKSGLQIVDNRNVKNFTIAGIDKNFTKASADISGNQIRVWKSLHSDVKYIRYSWADNPMPVNVYNNEGIPMFPFEIEILK</sequence>
<reference evidence="3 4" key="1">
    <citation type="submission" date="2019-01" db="EMBL/GenBank/DDBJ databases">
        <authorList>
            <person name="Chen W.-M."/>
        </authorList>
    </citation>
    <scope>NUCLEOTIDE SEQUENCE [LARGE SCALE GENOMIC DNA]</scope>
    <source>
        <strain evidence="3 4">FSY-15</strain>
    </source>
</reference>
<dbReference type="OrthoDB" id="9816001at2"/>
<protein>
    <submittedName>
        <fullName evidence="3">Sialate O-acetylesterase</fullName>
    </submittedName>
</protein>
<dbReference type="Gene3D" id="3.40.50.1110">
    <property type="entry name" value="SGNH hydrolase"/>
    <property type="match status" value="2"/>
</dbReference>
<feature type="domain" description="Sialate O-acetylesterase" evidence="2">
    <location>
        <begin position="101"/>
        <end position="243"/>
    </location>
</feature>
<dbReference type="SUPFAM" id="SSF49785">
    <property type="entry name" value="Galactose-binding domain-like"/>
    <property type="match status" value="1"/>
</dbReference>
<dbReference type="InterPro" id="IPR036514">
    <property type="entry name" value="SGNH_hydro_sf"/>
</dbReference>
<evidence type="ECO:0000313" key="4">
    <source>
        <dbReference type="Proteomes" id="UP000282832"/>
    </source>
</evidence>
<evidence type="ECO:0000256" key="1">
    <source>
        <dbReference type="ARBA" id="ARBA00022801"/>
    </source>
</evidence>
<organism evidence="3 4">
    <name type="scientific">Sandaracinomonas limnophila</name>
    <dbReference type="NCBI Taxonomy" id="1862386"/>
    <lineage>
        <taxon>Bacteria</taxon>
        <taxon>Pseudomonadati</taxon>
        <taxon>Bacteroidota</taxon>
        <taxon>Cytophagia</taxon>
        <taxon>Cytophagales</taxon>
        <taxon>Flectobacillaceae</taxon>
        <taxon>Sandaracinomonas</taxon>
    </lineage>
</organism>
<dbReference type="AlphaFoldDB" id="A0A437PWD3"/>
<keyword evidence="4" id="KW-1185">Reference proteome</keyword>